<gene>
    <name evidence="6" type="primary">cugbp1-a</name>
    <name evidence="6" type="ORF">CDAR_452792</name>
</gene>
<evidence type="ECO:0000259" key="5">
    <source>
        <dbReference type="PROSITE" id="PS50102"/>
    </source>
</evidence>
<evidence type="ECO:0000256" key="2">
    <source>
        <dbReference type="ARBA" id="ARBA00022884"/>
    </source>
</evidence>
<dbReference type="PANTHER" id="PTHR24012">
    <property type="entry name" value="RNA BINDING PROTEIN"/>
    <property type="match status" value="1"/>
</dbReference>
<keyword evidence="7" id="KW-1185">Reference proteome</keyword>
<name>A0AAV4SLK3_9ARAC</name>
<dbReference type="InterPro" id="IPR035979">
    <property type="entry name" value="RBD_domain_sf"/>
</dbReference>
<comment type="caution">
    <text evidence="6">The sequence shown here is derived from an EMBL/GenBank/DDBJ whole genome shotgun (WGS) entry which is preliminary data.</text>
</comment>
<organism evidence="6 7">
    <name type="scientific">Caerostris darwini</name>
    <dbReference type="NCBI Taxonomy" id="1538125"/>
    <lineage>
        <taxon>Eukaryota</taxon>
        <taxon>Metazoa</taxon>
        <taxon>Ecdysozoa</taxon>
        <taxon>Arthropoda</taxon>
        <taxon>Chelicerata</taxon>
        <taxon>Arachnida</taxon>
        <taxon>Araneae</taxon>
        <taxon>Araneomorphae</taxon>
        <taxon>Entelegynae</taxon>
        <taxon>Araneoidea</taxon>
        <taxon>Araneidae</taxon>
        <taxon>Caerostris</taxon>
    </lineage>
</organism>
<feature type="compositionally biased region" description="Polar residues" evidence="4">
    <location>
        <begin position="216"/>
        <end position="234"/>
    </location>
</feature>
<protein>
    <recommendedName>
        <fullName evidence="5">RRM domain-containing protein</fullName>
    </recommendedName>
</protein>
<reference evidence="6 7" key="1">
    <citation type="submission" date="2021-06" db="EMBL/GenBank/DDBJ databases">
        <title>Caerostris darwini draft genome.</title>
        <authorList>
            <person name="Kono N."/>
            <person name="Arakawa K."/>
        </authorList>
    </citation>
    <scope>NUCLEOTIDE SEQUENCE [LARGE SCALE GENOMIC DNA]</scope>
</reference>
<evidence type="ECO:0000256" key="3">
    <source>
        <dbReference type="PROSITE-ProRule" id="PRU00176"/>
    </source>
</evidence>
<evidence type="ECO:0000313" key="7">
    <source>
        <dbReference type="Proteomes" id="UP001054837"/>
    </source>
</evidence>
<dbReference type="Proteomes" id="UP001054837">
    <property type="component" value="Unassembled WGS sequence"/>
</dbReference>
<dbReference type="SUPFAM" id="SSF54928">
    <property type="entry name" value="RNA-binding domain, RBD"/>
    <property type="match status" value="1"/>
</dbReference>
<dbReference type="Pfam" id="PF00076">
    <property type="entry name" value="RRM_1"/>
    <property type="match status" value="1"/>
</dbReference>
<dbReference type="InterPro" id="IPR000504">
    <property type="entry name" value="RRM_dom"/>
</dbReference>
<feature type="region of interest" description="Disordered" evidence="4">
    <location>
        <begin position="373"/>
        <end position="398"/>
    </location>
</feature>
<feature type="domain" description="RRM" evidence="5">
    <location>
        <begin position="777"/>
        <end position="855"/>
    </location>
</feature>
<dbReference type="FunFam" id="3.30.70.330:FF:000016">
    <property type="entry name" value="CUGBP Elav-like family member 1 isoform 2"/>
    <property type="match status" value="1"/>
</dbReference>
<keyword evidence="1" id="KW-0677">Repeat</keyword>
<evidence type="ECO:0000313" key="6">
    <source>
        <dbReference type="EMBL" id="GIY33350.1"/>
    </source>
</evidence>
<accession>A0AAV4SLK3</accession>
<keyword evidence="2 3" id="KW-0694">RNA-binding</keyword>
<dbReference type="EMBL" id="BPLQ01007927">
    <property type="protein sequence ID" value="GIY33350.1"/>
    <property type="molecule type" value="Genomic_DNA"/>
</dbReference>
<evidence type="ECO:0000256" key="1">
    <source>
        <dbReference type="ARBA" id="ARBA00022737"/>
    </source>
</evidence>
<dbReference type="AlphaFoldDB" id="A0AAV4SLK3"/>
<sequence>MRLWKQWTDESKSQREYPWSHLVDSILTRDKKFNRRNGKVIYDAVKTRIEINNLMNKLQKCKPDSPSYESTRTTAKELSEQLENRLIRVNLKVKQIPEHMDVLEEILSTFGIKTADLEETKSAPPAEAAPSHDQCMDKIRKNALETAVTCRQTLDRLEKQLSQLDPSSKVAATIKGSLTFYISNYKSSLKVILKDNTAYPSSSEELQAILNKQEEIPNSSTEVAPNQITPTSEEVTMDTSEESQKEPTPTEEPYQIPPKRLACRDQTQDPTIQGTEVKNQYSPLAQMDTENSTAMPERKKLMPPFFITLNASWPETCKVLTSTVESLNIALSKGQFLKLTVNSETDYETLKHTLIQRNVLFKCYSLKKHTPLKRMPKFPKENPPQQKRIYPTPPQRPRTKISLEENRINRQSAPERRQRTYANTISNQNEQAHLSPSIPSKLKTNPTEVDLFSTLLKIIHLEEVNGPLLLIAYRAALPAIRKTNCLDEKYCIILEKQCAINAIKSMNHSQTMEGCNSPLVVKFADTQKDKDQKRHCQLMANILNMASLANIGGVNPQFLAVNEAASQPGFGAFANIPQVSGGLGSLSLQQQITALAAAQAAANSSSTGLNSLNIQSLAGQGVSQSIGLSNAASNVPDLNSASLQSIATLAGLANTSGLNPVLMQNLAALAAAGNSSPSGLNLSTSGNNSSTSSSLNGINPISPVTNMGLGLSTSSLGSLSGVNGIGNKAALSANGASLDALTQAYSGLQPYSGIPFTQIGLQPPSPAGKQIEGPEGANLFIYHLPQDFNDADLAQTFAPFGNVISSKVFIDKQTNLSKCFGFVSYDSPSSAQNAIQSMNGFQVGMKRLKVQLKRSKEASKPY</sequence>
<dbReference type="GO" id="GO:0003723">
    <property type="term" value="F:RNA binding"/>
    <property type="evidence" value="ECO:0007669"/>
    <property type="project" value="UniProtKB-UniRule"/>
</dbReference>
<dbReference type="PROSITE" id="PS50102">
    <property type="entry name" value="RRM"/>
    <property type="match status" value="1"/>
</dbReference>
<evidence type="ECO:0000256" key="4">
    <source>
        <dbReference type="SAM" id="MobiDB-lite"/>
    </source>
</evidence>
<dbReference type="SMART" id="SM00360">
    <property type="entry name" value="RRM"/>
    <property type="match status" value="1"/>
</dbReference>
<proteinExistence type="predicted"/>
<dbReference type="Gene3D" id="3.30.70.330">
    <property type="match status" value="1"/>
</dbReference>
<dbReference type="InterPro" id="IPR012677">
    <property type="entry name" value="Nucleotide-bd_a/b_plait_sf"/>
</dbReference>
<feature type="region of interest" description="Disordered" evidence="4">
    <location>
        <begin position="214"/>
        <end position="256"/>
    </location>
</feature>